<feature type="transmembrane region" description="Helical" evidence="1">
    <location>
        <begin position="131"/>
        <end position="155"/>
    </location>
</feature>
<keyword evidence="2" id="KW-0614">Plasmid</keyword>
<dbReference type="Proteomes" id="UP000623926">
    <property type="component" value="Plasmid unnamed3"/>
</dbReference>
<evidence type="ECO:0000256" key="1">
    <source>
        <dbReference type="SAM" id="Phobius"/>
    </source>
</evidence>
<geneLocation type="plasmid" evidence="2 3">
    <name>unnamed3</name>
</geneLocation>
<keyword evidence="1" id="KW-0812">Transmembrane</keyword>
<feature type="transmembrane region" description="Helical" evidence="1">
    <location>
        <begin position="70"/>
        <end position="93"/>
    </location>
</feature>
<feature type="transmembrane region" description="Helical" evidence="1">
    <location>
        <begin position="105"/>
        <end position="125"/>
    </location>
</feature>
<dbReference type="RefSeq" id="WP_205030096.1">
    <property type="nucleotide sequence ID" value="NZ_CP070247.1"/>
</dbReference>
<keyword evidence="1" id="KW-0472">Membrane</keyword>
<evidence type="ECO:0000313" key="3">
    <source>
        <dbReference type="Proteomes" id="UP000623926"/>
    </source>
</evidence>
<protein>
    <recommendedName>
        <fullName evidence="4">Integral membrane protein</fullName>
    </recommendedName>
</protein>
<evidence type="ECO:0008006" key="4">
    <source>
        <dbReference type="Google" id="ProtNLM"/>
    </source>
</evidence>
<gene>
    <name evidence="2" type="ORF">I6J42_33715</name>
</gene>
<reference evidence="2 3" key="1">
    <citation type="submission" date="2021-02" db="EMBL/GenBank/DDBJ databases">
        <title>FDA dAtabase for Regulatory Grade micrObial Sequences (FDA-ARGOS): Supporting development and validation of Infectious Disease Dx tests.</title>
        <authorList>
            <person name="Sproer C."/>
            <person name="Gronow S."/>
            <person name="Severitt S."/>
            <person name="Schroder I."/>
            <person name="Tallon L."/>
            <person name="Sadzewicz L."/>
            <person name="Zhao X."/>
            <person name="Boylan J."/>
            <person name="Ott S."/>
            <person name="Bowen H."/>
            <person name="Vavikolanu K."/>
            <person name="Mehta A."/>
            <person name="Aluvathingal J."/>
            <person name="Nadendla S."/>
            <person name="Lowell S."/>
            <person name="Myers T."/>
            <person name="Yan Y."/>
            <person name="Sichtig H."/>
        </authorList>
    </citation>
    <scope>NUCLEOTIDE SEQUENCE [LARGE SCALE GENOMIC DNA]</scope>
    <source>
        <strain evidence="2 3">FDAARGOS_1212</strain>
        <plasmid evidence="2 3">unnamed3</plasmid>
    </source>
</reference>
<keyword evidence="1" id="KW-1133">Transmembrane helix</keyword>
<name>A0ABD7D7Q1_9ACTN</name>
<sequence length="157" mass="16282">MSSQTETTSTSDDAPDSKRSLQNLATGDINAVFLIALVGGLAALLCAVVYLCCMTYTLVHYRSWDDLSAWPAFFVSLIFAVLALLSSIPLLISHNEGRSSAVGRCALWGTCLVLAGLQLIAAVLGDASFSLSALVGMTAVIGVAGFAELSGYGIAES</sequence>
<accession>A0ABD7D7Q1</accession>
<organism evidence="2 3">
    <name type="scientific">Streptomyces californicus</name>
    <dbReference type="NCBI Taxonomy" id="67351"/>
    <lineage>
        <taxon>Bacteria</taxon>
        <taxon>Bacillati</taxon>
        <taxon>Actinomycetota</taxon>
        <taxon>Actinomycetes</taxon>
        <taxon>Kitasatosporales</taxon>
        <taxon>Streptomycetaceae</taxon>
        <taxon>Streptomyces</taxon>
    </lineage>
</organism>
<proteinExistence type="predicted"/>
<feature type="transmembrane region" description="Helical" evidence="1">
    <location>
        <begin position="29"/>
        <end position="58"/>
    </location>
</feature>
<dbReference type="AlphaFoldDB" id="A0ABD7D7Q1"/>
<dbReference type="EMBL" id="CP070247">
    <property type="protein sequence ID" value="QRV39056.1"/>
    <property type="molecule type" value="Genomic_DNA"/>
</dbReference>
<evidence type="ECO:0000313" key="2">
    <source>
        <dbReference type="EMBL" id="QRV39056.1"/>
    </source>
</evidence>